<name>A0A6N6JGC1_9RHOB</name>
<evidence type="ECO:0000313" key="1">
    <source>
        <dbReference type="EMBL" id="GFE64870.1"/>
    </source>
</evidence>
<dbReference type="Proteomes" id="UP000436822">
    <property type="component" value="Unassembled WGS sequence"/>
</dbReference>
<reference evidence="1 2" key="1">
    <citation type="submission" date="2019-12" db="EMBL/GenBank/DDBJ databases">
        <title>Litoreibacter badius sp. nov., a novel bacteriochlorophyll a-containing bacterium in the genus Litoreibacter.</title>
        <authorList>
            <person name="Kanamuro M."/>
            <person name="Takabe Y."/>
            <person name="Mori K."/>
            <person name="Takaichi S."/>
            <person name="Hanada S."/>
        </authorList>
    </citation>
    <scope>NUCLEOTIDE SEQUENCE [LARGE SCALE GENOMIC DNA]</scope>
    <source>
        <strain evidence="1 2">K6</strain>
    </source>
</reference>
<organism evidence="1 2">
    <name type="scientific">Litoreibacter roseus</name>
    <dbReference type="NCBI Taxonomy" id="2601869"/>
    <lineage>
        <taxon>Bacteria</taxon>
        <taxon>Pseudomonadati</taxon>
        <taxon>Pseudomonadota</taxon>
        <taxon>Alphaproteobacteria</taxon>
        <taxon>Rhodobacterales</taxon>
        <taxon>Roseobacteraceae</taxon>
        <taxon>Litoreibacter</taxon>
    </lineage>
</organism>
<evidence type="ECO:0000313" key="2">
    <source>
        <dbReference type="Proteomes" id="UP000436822"/>
    </source>
</evidence>
<accession>A0A6N6JGC1</accession>
<sequence>MYDPRRDMLFVDGALHFDVSFPDQLLRINVHPDVGDPRQRAVEAAASVSRLPTQMRTELRYVNILDGDGAAWEEALGGFFTLYDELMERRLAEHDLDETVFHETAHVALDPLLANKPEWRSNQRADNNFITSYAAKNPNKEDIAESALFAWTLTHHPGRLPADVEAGVRSVIPNRLDYLRNVLESYTPPSCPA</sequence>
<comment type="caution">
    <text evidence="1">The sequence shown here is derived from an EMBL/GenBank/DDBJ whole genome shotgun (WGS) entry which is preliminary data.</text>
</comment>
<proteinExistence type="predicted"/>
<dbReference type="EMBL" id="BLJE01000002">
    <property type="protein sequence ID" value="GFE64870.1"/>
    <property type="molecule type" value="Genomic_DNA"/>
</dbReference>
<dbReference type="AlphaFoldDB" id="A0A6N6JGC1"/>
<protein>
    <submittedName>
        <fullName evidence="1">Uncharacterized protein</fullName>
    </submittedName>
</protein>
<gene>
    <name evidence="1" type="ORF">KIN_19440</name>
</gene>
<keyword evidence="2" id="KW-1185">Reference proteome</keyword>